<organism evidence="1 2">
    <name type="scientific">Suillus discolor</name>
    <dbReference type="NCBI Taxonomy" id="1912936"/>
    <lineage>
        <taxon>Eukaryota</taxon>
        <taxon>Fungi</taxon>
        <taxon>Dikarya</taxon>
        <taxon>Basidiomycota</taxon>
        <taxon>Agaricomycotina</taxon>
        <taxon>Agaricomycetes</taxon>
        <taxon>Agaricomycetidae</taxon>
        <taxon>Boletales</taxon>
        <taxon>Suillineae</taxon>
        <taxon>Suillaceae</taxon>
        <taxon>Suillus</taxon>
    </lineage>
</organism>
<gene>
    <name evidence="1" type="ORF">F5147DRAFT_658595</name>
</gene>
<accession>A0A9P7EUH3</accession>
<reference evidence="1" key="1">
    <citation type="journal article" date="2020" name="New Phytol.">
        <title>Comparative genomics reveals dynamic genome evolution in host specialist ectomycorrhizal fungi.</title>
        <authorList>
            <person name="Lofgren L.A."/>
            <person name="Nguyen N.H."/>
            <person name="Vilgalys R."/>
            <person name="Ruytinx J."/>
            <person name="Liao H.L."/>
            <person name="Branco S."/>
            <person name="Kuo A."/>
            <person name="LaButti K."/>
            <person name="Lipzen A."/>
            <person name="Andreopoulos W."/>
            <person name="Pangilinan J."/>
            <person name="Riley R."/>
            <person name="Hundley H."/>
            <person name="Na H."/>
            <person name="Barry K."/>
            <person name="Grigoriev I.V."/>
            <person name="Stajich J.E."/>
            <person name="Kennedy P.G."/>
        </authorList>
    </citation>
    <scope>NUCLEOTIDE SEQUENCE</scope>
    <source>
        <strain evidence="1">FC423</strain>
    </source>
</reference>
<name>A0A9P7EUH3_9AGAM</name>
<keyword evidence="2" id="KW-1185">Reference proteome</keyword>
<dbReference type="OrthoDB" id="2667311at2759"/>
<dbReference type="RefSeq" id="XP_041285697.1">
    <property type="nucleotide sequence ID" value="XM_041434469.1"/>
</dbReference>
<comment type="caution">
    <text evidence="1">The sequence shown here is derived from an EMBL/GenBank/DDBJ whole genome shotgun (WGS) entry which is preliminary data.</text>
</comment>
<dbReference type="Proteomes" id="UP000823399">
    <property type="component" value="Unassembled WGS sequence"/>
</dbReference>
<dbReference type="GeneID" id="64696728"/>
<sequence length="111" mass="12370">MPFPTSDPIVLEIKPRSKDDINDILCTFGIIMQNQTKTTQFVVGIANEEIVTVPDKCVDILNVVAHQHLIYREIASTLLKLPESVGNSHIPLLHDKWLPGGTAFLEMVHAQ</sequence>
<dbReference type="EMBL" id="JABBWM010000117">
    <property type="protein sequence ID" value="KAG2088849.1"/>
    <property type="molecule type" value="Genomic_DNA"/>
</dbReference>
<proteinExistence type="predicted"/>
<dbReference type="AlphaFoldDB" id="A0A9P7EUH3"/>
<protein>
    <submittedName>
        <fullName evidence="1">Uncharacterized protein</fullName>
    </submittedName>
</protein>
<evidence type="ECO:0000313" key="1">
    <source>
        <dbReference type="EMBL" id="KAG2088849.1"/>
    </source>
</evidence>
<evidence type="ECO:0000313" key="2">
    <source>
        <dbReference type="Proteomes" id="UP000823399"/>
    </source>
</evidence>